<evidence type="ECO:0000313" key="1">
    <source>
        <dbReference type="EMBL" id="ASM76241.1"/>
    </source>
</evidence>
<dbReference type="Proteomes" id="UP000199729">
    <property type="component" value="Chromosome"/>
</dbReference>
<organism evidence="1 2">
    <name type="scientific">Vitreoscilla filiformis</name>
    <dbReference type="NCBI Taxonomy" id="63"/>
    <lineage>
        <taxon>Bacteria</taxon>
        <taxon>Pseudomonadati</taxon>
        <taxon>Pseudomonadota</taxon>
        <taxon>Betaproteobacteria</taxon>
        <taxon>Neisseriales</taxon>
        <taxon>Neisseriaceae</taxon>
        <taxon>Vitreoscilla</taxon>
    </lineage>
</organism>
<evidence type="ECO:0000313" key="2">
    <source>
        <dbReference type="Proteomes" id="UP000199729"/>
    </source>
</evidence>
<dbReference type="EMBL" id="CP022423">
    <property type="protein sequence ID" value="ASM76241.1"/>
    <property type="molecule type" value="Genomic_DNA"/>
</dbReference>
<evidence type="ECO:0008006" key="3">
    <source>
        <dbReference type="Google" id="ProtNLM"/>
    </source>
</evidence>
<name>A0A221KB38_VITFI</name>
<reference evidence="1 2" key="1">
    <citation type="submission" date="2017-07" db="EMBL/GenBank/DDBJ databases">
        <title>Complete Genome Sequence of the cosmetic ferment Vitreoscilla filiformis (ATCC15551).</title>
        <authorList>
            <person name="Contreras S."/>
            <person name="Sagory-Zalkind P."/>
            <person name="Blanquart H."/>
            <person name="Iltis A."/>
            <person name="Morand S.C."/>
        </authorList>
    </citation>
    <scope>NUCLEOTIDE SEQUENCE [LARGE SCALE GENOMIC DNA]</scope>
    <source>
        <strain evidence="1 2">ATCC 15551</strain>
    </source>
</reference>
<dbReference type="InterPro" id="IPR009560">
    <property type="entry name" value="DUF1176"/>
</dbReference>
<keyword evidence="2" id="KW-1185">Reference proteome</keyword>
<dbReference type="AlphaFoldDB" id="A0A221KB38"/>
<gene>
    <name evidence="1" type="ORF">VITFI_CDS0462</name>
</gene>
<dbReference type="KEGG" id="vff:VITFI_CDS0462"/>
<proteinExistence type="predicted"/>
<dbReference type="Pfam" id="PF06674">
    <property type="entry name" value="DUF1176"/>
    <property type="match status" value="1"/>
</dbReference>
<protein>
    <recommendedName>
        <fullName evidence="3">DUF1176 domain-containing protein</fullName>
    </recommendedName>
</protein>
<accession>A0A221KB38</accession>
<sequence length="353" mass="37748">MGLALLASSVWATPAAELSRLHAFQDWYLACDNTLACEAQGYSPEDAAAWPILLQLRRVAGPGTPVTATFRLGNFSSNGQDMARVRPAADGPLHLSLGPTTLTLGPLNADGSVVLNDEQTARLLPWLNRADTLVLSAGAQRWTVSLKGASAALLKMDDLQDRLDTPGALVGVGQRPETQVPLPLPLPDVLGQAVPEPHREDALLLPLLRRSISEVPESCPLLTEGRGQVWRLGSGQVMAVLDCWQAVYNSGSGAWTSSILPPYAPQAVRFATPVSESGAAWAYTPTFLSLTRTESGALMADSVAKGRGTGDCVHHQTWVWNGQFFALTGVEVSPCRQFSLGGQPLTLWRAQVR</sequence>